<name>A0A5B1CRH5_9BACT</name>
<evidence type="ECO:0000313" key="2">
    <source>
        <dbReference type="EMBL" id="KAA1261854.1"/>
    </source>
</evidence>
<comment type="caution">
    <text evidence="2">The sequence shown here is derived from an EMBL/GenBank/DDBJ whole genome shotgun (WGS) entry which is preliminary data.</text>
</comment>
<evidence type="ECO:0000313" key="3">
    <source>
        <dbReference type="Proteomes" id="UP000322699"/>
    </source>
</evidence>
<organism evidence="2 3">
    <name type="scientific">Rubripirellula obstinata</name>
    <dbReference type="NCBI Taxonomy" id="406547"/>
    <lineage>
        <taxon>Bacteria</taxon>
        <taxon>Pseudomonadati</taxon>
        <taxon>Planctomycetota</taxon>
        <taxon>Planctomycetia</taxon>
        <taxon>Pirellulales</taxon>
        <taxon>Pirellulaceae</taxon>
        <taxon>Rubripirellula</taxon>
    </lineage>
</organism>
<keyword evidence="3" id="KW-1185">Reference proteome</keyword>
<protein>
    <recommendedName>
        <fullName evidence="4">PEP-CTERM protein-sorting domain-containing protein</fullName>
    </recommendedName>
</protein>
<dbReference type="InterPro" id="IPR013424">
    <property type="entry name" value="Ice-binding_C"/>
</dbReference>
<dbReference type="RefSeq" id="WP_162273225.1">
    <property type="nucleotide sequence ID" value="NZ_LWSK01000079.1"/>
</dbReference>
<accession>A0A5B1CRH5</accession>
<feature type="signal peptide" evidence="1">
    <location>
        <begin position="1"/>
        <end position="24"/>
    </location>
</feature>
<feature type="chain" id="PRO_5022781430" description="PEP-CTERM protein-sorting domain-containing protein" evidence="1">
    <location>
        <begin position="25"/>
        <end position="232"/>
    </location>
</feature>
<dbReference type="EMBL" id="VRLW01000001">
    <property type="protein sequence ID" value="KAA1261854.1"/>
    <property type="molecule type" value="Genomic_DNA"/>
</dbReference>
<evidence type="ECO:0008006" key="4">
    <source>
        <dbReference type="Google" id="ProtNLM"/>
    </source>
</evidence>
<sequence length="232" mass="24287" precursor="true">MKKLTLTAIALLLAVAQSVSTADAGVVLYDGVAGDDFFNPDPGPAGFAFDDFSGQVTDTGSSLLIDIANDTTMSNGLFGGLGRDVGPIADFDHTDPGTFFRMEYRVLGNNAATGFNILLSDIDDADSAQDFQITASNSSAIALSDGSGYSELSVPIDVTGFSQTSFGFADIGDGVANFGLRQWQIQSPFGGTDRLNIEIRRAEIVTAAIPEPGSFALIAALTGAVVTRRRRK</sequence>
<dbReference type="NCBIfam" id="TIGR02595">
    <property type="entry name" value="PEP_CTERM"/>
    <property type="match status" value="1"/>
</dbReference>
<dbReference type="AlphaFoldDB" id="A0A5B1CRH5"/>
<evidence type="ECO:0000256" key="1">
    <source>
        <dbReference type="SAM" id="SignalP"/>
    </source>
</evidence>
<gene>
    <name evidence="2" type="ORF">LF1_44150</name>
</gene>
<reference evidence="2 3" key="1">
    <citation type="submission" date="2019-08" db="EMBL/GenBank/DDBJ databases">
        <title>Deep-cultivation of Planctomycetes and their phenomic and genomic characterization uncovers novel biology.</title>
        <authorList>
            <person name="Wiegand S."/>
            <person name="Jogler M."/>
            <person name="Boedeker C."/>
            <person name="Pinto D."/>
            <person name="Vollmers J."/>
            <person name="Rivas-Marin E."/>
            <person name="Kohn T."/>
            <person name="Peeters S.H."/>
            <person name="Heuer A."/>
            <person name="Rast P."/>
            <person name="Oberbeckmann S."/>
            <person name="Bunk B."/>
            <person name="Jeske O."/>
            <person name="Meyerdierks A."/>
            <person name="Storesund J.E."/>
            <person name="Kallscheuer N."/>
            <person name="Luecker S."/>
            <person name="Lage O.M."/>
            <person name="Pohl T."/>
            <person name="Merkel B.J."/>
            <person name="Hornburger P."/>
            <person name="Mueller R.-W."/>
            <person name="Bruemmer F."/>
            <person name="Labrenz M."/>
            <person name="Spormann A.M."/>
            <person name="Op Den Camp H."/>
            <person name="Overmann J."/>
            <person name="Amann R."/>
            <person name="Jetten M.S.M."/>
            <person name="Mascher T."/>
            <person name="Medema M.H."/>
            <person name="Devos D.P."/>
            <person name="Kaster A.-K."/>
            <person name="Ovreas L."/>
            <person name="Rohde M."/>
            <person name="Galperin M.Y."/>
            <person name="Jogler C."/>
        </authorList>
    </citation>
    <scope>NUCLEOTIDE SEQUENCE [LARGE SCALE GENOMIC DNA]</scope>
    <source>
        <strain evidence="2 3">LF1</strain>
    </source>
</reference>
<dbReference type="Proteomes" id="UP000322699">
    <property type="component" value="Unassembled WGS sequence"/>
</dbReference>
<proteinExistence type="predicted"/>
<keyword evidence="1" id="KW-0732">Signal</keyword>